<dbReference type="RefSeq" id="WP_020542871.1">
    <property type="nucleotide sequence ID" value="NZ_CP068985.1"/>
</dbReference>
<dbReference type="Gene3D" id="3.20.20.80">
    <property type="entry name" value="Glycosidases"/>
    <property type="match status" value="1"/>
</dbReference>
<dbReference type="Proteomes" id="UP000824681">
    <property type="component" value="Chromosome"/>
</dbReference>
<keyword evidence="2" id="KW-0326">Glycosidase</keyword>
<accession>A0ABX8U7D2</accession>
<protein>
    <submittedName>
        <fullName evidence="2">Chitinase</fullName>
        <ecNumber evidence="2">3.2.1.14</ecNumber>
    </submittedName>
</protein>
<feature type="region of interest" description="Disordered" evidence="1">
    <location>
        <begin position="39"/>
        <end position="60"/>
    </location>
</feature>
<dbReference type="InterPro" id="IPR052750">
    <property type="entry name" value="GH18_Chitinase"/>
</dbReference>
<sequence length="349" mass="35670">MPRHQREPGLLPRPLAILAGLALVAATAAAVRLLPPADAVATSPPPEPSAPPASRAAPLARHTPALSAAMAESPLPGFVAYVDTAADPDFDLPAAALRTGVRHYLLGHLVAGGADGCSPAWASVGGVLLDPGVNRVANRIGRLRALGGDATPSFGGANGSDPAARCTEPRALAAAYRRVVGAFDVSAVDFELRPGESAGTASRRARALRTLQRERPLRVSLTAPLTASGLDAAGVAALRAAHQDGADVGTVNLLAELEPRTAPSGRLPRLAAAVRLAEAQIARAQSLPEPEGAWPRIALTLVLADGSELDEQDARTLSAYAVRHGLAWLSLRGADPGEEAAAVLRGSVP</sequence>
<keyword evidence="2" id="KW-0378">Hydrolase</keyword>
<dbReference type="PANTHER" id="PTHR42976">
    <property type="entry name" value="BIFUNCTIONAL CHITINASE/LYSOZYME-RELATED"/>
    <property type="match status" value="1"/>
</dbReference>
<gene>
    <name evidence="2" type="primary">chiA2</name>
    <name evidence="2" type="ORF">Nocox_30205</name>
</gene>
<dbReference type="PANTHER" id="PTHR42976:SF1">
    <property type="entry name" value="GH18 DOMAIN-CONTAINING PROTEIN-RELATED"/>
    <property type="match status" value="1"/>
</dbReference>
<dbReference type="EC" id="3.2.1.14" evidence="2"/>
<evidence type="ECO:0000256" key="1">
    <source>
        <dbReference type="SAM" id="MobiDB-lite"/>
    </source>
</evidence>
<keyword evidence="3" id="KW-1185">Reference proteome</keyword>
<evidence type="ECO:0000313" key="2">
    <source>
        <dbReference type="EMBL" id="QYC43625.1"/>
    </source>
</evidence>
<keyword evidence="2" id="KW-0804">Transcription</keyword>
<dbReference type="GO" id="GO:0000428">
    <property type="term" value="C:DNA-directed RNA polymerase complex"/>
    <property type="evidence" value="ECO:0007669"/>
    <property type="project" value="UniProtKB-KW"/>
</dbReference>
<dbReference type="EMBL" id="CP068985">
    <property type="protein sequence ID" value="QYC43625.1"/>
    <property type="molecule type" value="Genomic_DNA"/>
</dbReference>
<keyword evidence="2" id="KW-0240">DNA-directed RNA polymerase</keyword>
<dbReference type="GO" id="GO:0008843">
    <property type="term" value="F:endochitinase activity"/>
    <property type="evidence" value="ECO:0007669"/>
    <property type="project" value="UniProtKB-EC"/>
</dbReference>
<organism evidence="2 3">
    <name type="scientific">Nonomuraea coxensis DSM 45129</name>
    <dbReference type="NCBI Taxonomy" id="1122611"/>
    <lineage>
        <taxon>Bacteria</taxon>
        <taxon>Bacillati</taxon>
        <taxon>Actinomycetota</taxon>
        <taxon>Actinomycetes</taxon>
        <taxon>Streptosporangiales</taxon>
        <taxon>Streptosporangiaceae</taxon>
        <taxon>Nonomuraea</taxon>
    </lineage>
</organism>
<reference evidence="2 3" key="1">
    <citation type="journal article" date="2021" name="ACS Chem. Biol.">
        <title>Genomic-Led Discovery of a Novel Glycopeptide Antibiotic by Nonomuraea coxensis DSM 45129.</title>
        <authorList>
            <person name="Yushchuk O."/>
            <person name="Vior N.M."/>
            <person name="Andreo-Vidal A."/>
            <person name="Berini F."/>
            <person name="Ruckert C."/>
            <person name="Busche T."/>
            <person name="Binda E."/>
            <person name="Kalinowski J."/>
            <person name="Truman A.W."/>
            <person name="Marinelli F."/>
        </authorList>
    </citation>
    <scope>NUCLEOTIDE SEQUENCE [LARGE SCALE GENOMIC DNA]</scope>
    <source>
        <strain evidence="2 3">DSM 45129</strain>
    </source>
</reference>
<name>A0ABX8U7D2_9ACTN</name>
<evidence type="ECO:0000313" key="3">
    <source>
        <dbReference type="Proteomes" id="UP000824681"/>
    </source>
</evidence>
<proteinExistence type="predicted"/>